<dbReference type="RefSeq" id="XP_017689723.1">
    <property type="nucleotide sequence ID" value="XM_017834234.1"/>
</dbReference>
<proteinExistence type="predicted"/>
<evidence type="ECO:0000313" key="4">
    <source>
        <dbReference type="RefSeq" id="XP_017689723.1"/>
    </source>
</evidence>
<keyword evidence="2" id="KW-1185">Reference proteome</keyword>
<protein>
    <submittedName>
        <fullName evidence="3 4">Uncharacterized protein LOC108506843 isoform X3</fullName>
    </submittedName>
</protein>
<sequence length="129" mass="14018">MCPRLDAVISGFGELRGKFQKPQAASPSLGEKAGWVTSPHPSPQESRIMCKNKMKQMCHYDSDRNVNQLKTSEQNALTACLVAAGMDVVTADRGKSIETCAYLSIVPAVSGMQQLTDHSLLAANREPIR</sequence>
<feature type="region of interest" description="Disordered" evidence="1">
    <location>
        <begin position="20"/>
        <end position="45"/>
    </location>
</feature>
<evidence type="ECO:0000313" key="2">
    <source>
        <dbReference type="Proteomes" id="UP000504624"/>
    </source>
</evidence>
<dbReference type="AlphaFoldDB" id="A0A6J0IT29"/>
<dbReference type="GeneID" id="108506843"/>
<name>A0A6J0IT29_9PASS</name>
<reference evidence="3 4" key="1">
    <citation type="submission" date="2025-04" db="UniProtKB">
        <authorList>
            <consortium name="RefSeq"/>
        </authorList>
    </citation>
    <scope>IDENTIFICATION</scope>
</reference>
<dbReference type="Proteomes" id="UP000504624">
    <property type="component" value="Unplaced"/>
</dbReference>
<dbReference type="RefSeq" id="XP_017689722.1">
    <property type="nucleotide sequence ID" value="XM_017834233.1"/>
</dbReference>
<accession>A0A6J0IT29</accession>
<gene>
    <name evidence="3 4" type="primary">LOC108506843</name>
</gene>
<evidence type="ECO:0000313" key="3">
    <source>
        <dbReference type="RefSeq" id="XP_017689722.1"/>
    </source>
</evidence>
<evidence type="ECO:0000256" key="1">
    <source>
        <dbReference type="SAM" id="MobiDB-lite"/>
    </source>
</evidence>
<organism evidence="2 3">
    <name type="scientific">Lepidothrix coronata</name>
    <name type="common">blue-crowned manakin</name>
    <dbReference type="NCBI Taxonomy" id="321398"/>
    <lineage>
        <taxon>Eukaryota</taxon>
        <taxon>Metazoa</taxon>
        <taxon>Chordata</taxon>
        <taxon>Craniata</taxon>
        <taxon>Vertebrata</taxon>
        <taxon>Euteleostomi</taxon>
        <taxon>Archelosauria</taxon>
        <taxon>Archosauria</taxon>
        <taxon>Dinosauria</taxon>
        <taxon>Saurischia</taxon>
        <taxon>Theropoda</taxon>
        <taxon>Coelurosauria</taxon>
        <taxon>Aves</taxon>
        <taxon>Neognathae</taxon>
        <taxon>Neoaves</taxon>
        <taxon>Telluraves</taxon>
        <taxon>Australaves</taxon>
        <taxon>Passeriformes</taxon>
        <taxon>Pipridae</taxon>
        <taxon>Lepidothrix</taxon>
    </lineage>
</organism>